<accession>A0A4R3LT10</accession>
<dbReference type="GO" id="GO:0005886">
    <property type="term" value="C:plasma membrane"/>
    <property type="evidence" value="ECO:0007669"/>
    <property type="project" value="UniProtKB-SubCell"/>
</dbReference>
<feature type="transmembrane region" description="Helical" evidence="8">
    <location>
        <begin position="301"/>
        <end position="319"/>
    </location>
</feature>
<feature type="transmembrane region" description="Helical" evidence="8">
    <location>
        <begin position="150"/>
        <end position="165"/>
    </location>
</feature>
<keyword evidence="7 8" id="KW-0472">Membrane</keyword>
<evidence type="ECO:0000256" key="2">
    <source>
        <dbReference type="ARBA" id="ARBA00022475"/>
    </source>
</evidence>
<evidence type="ECO:0000256" key="5">
    <source>
        <dbReference type="ARBA" id="ARBA00022692"/>
    </source>
</evidence>
<sequence length="540" mass="58717">MRFFRAELPTALADRCALLAIAAAGVVALFTFGDYGLGWDDFTHSQYGDLLYRYFASGLVFQRVFSFVNLYYYGGGFDLAATLIAKWLPIDTFDGRRLLGAFIGMVGLLVVWRTGRRIGGPVCGLVAVCLLLICPLYYGHIFMNAKDAPFAVAVATLVYAMVRALDEYPTPSWRTVALFGLSLGLAVGSRVLGLIALAYAGLAVLLLFGLEWRGLGFKAAGLRLLGALGLMALGLPLAYLVLGVVWPWAVVEPLNPIHALSYYSHFWEVPWRELYEGRPILVPDMPRTYVPTLFAVQMPELFLGLALAGAAGALVGALAGKAPPTRRAQLMLIAAAALFPILLTVATRPVMYNGIRHFVFVTPALAVLGGLAGAWIWGALARRTLALRAAAAAVFAGGLIVPAVELAQLHPYQYTYYNHFVGGVRGADDKFMLDYWGLAFKQAAAELDEYVDEHRRSLPQGRKFRVAVCGPHRAAAAELGPRYETTYDTFGADFALMLGEFYCATVPAPVIVKIERDGVVYARVYDTRGRSFPSVFAAGQ</sequence>
<dbReference type="InterPro" id="IPR038731">
    <property type="entry name" value="RgtA/B/C-like"/>
</dbReference>
<dbReference type="InterPro" id="IPR050297">
    <property type="entry name" value="LipidA_mod_glycosyltrf_83"/>
</dbReference>
<feature type="transmembrane region" description="Helical" evidence="8">
    <location>
        <begin position="52"/>
        <end position="74"/>
    </location>
</feature>
<evidence type="ECO:0000256" key="1">
    <source>
        <dbReference type="ARBA" id="ARBA00004651"/>
    </source>
</evidence>
<dbReference type="Pfam" id="PF13231">
    <property type="entry name" value="PMT_2"/>
    <property type="match status" value="1"/>
</dbReference>
<gene>
    <name evidence="10" type="ORF">EDC64_111158</name>
</gene>
<evidence type="ECO:0000256" key="8">
    <source>
        <dbReference type="SAM" id="Phobius"/>
    </source>
</evidence>
<feature type="transmembrane region" description="Helical" evidence="8">
    <location>
        <begin position="357"/>
        <end position="378"/>
    </location>
</feature>
<comment type="subcellular location">
    <subcellularLocation>
        <location evidence="1">Cell membrane</location>
        <topology evidence="1">Multi-pass membrane protein</topology>
    </subcellularLocation>
</comment>
<keyword evidence="6 8" id="KW-1133">Transmembrane helix</keyword>
<feature type="transmembrane region" description="Helical" evidence="8">
    <location>
        <begin position="95"/>
        <end position="112"/>
    </location>
</feature>
<evidence type="ECO:0000259" key="9">
    <source>
        <dbReference type="Pfam" id="PF13231"/>
    </source>
</evidence>
<evidence type="ECO:0000313" key="11">
    <source>
        <dbReference type="Proteomes" id="UP000294664"/>
    </source>
</evidence>
<dbReference type="PANTHER" id="PTHR33908">
    <property type="entry name" value="MANNOSYLTRANSFERASE YKCB-RELATED"/>
    <property type="match status" value="1"/>
</dbReference>
<keyword evidence="5 8" id="KW-0812">Transmembrane</keyword>
<evidence type="ECO:0000256" key="4">
    <source>
        <dbReference type="ARBA" id="ARBA00022679"/>
    </source>
</evidence>
<keyword evidence="3 10" id="KW-0328">Glycosyltransferase</keyword>
<dbReference type="AlphaFoldDB" id="A0A4R3LT10"/>
<evidence type="ECO:0000256" key="7">
    <source>
        <dbReference type="ARBA" id="ARBA00023136"/>
    </source>
</evidence>
<dbReference type="EMBL" id="SMAI01000011">
    <property type="protein sequence ID" value="TCT02986.1"/>
    <property type="molecule type" value="Genomic_DNA"/>
</dbReference>
<keyword evidence="11" id="KW-1185">Reference proteome</keyword>
<dbReference type="PANTHER" id="PTHR33908:SF11">
    <property type="entry name" value="MEMBRANE PROTEIN"/>
    <property type="match status" value="1"/>
</dbReference>
<organism evidence="10 11">
    <name type="scientific">Aquabacter spiritensis</name>
    <dbReference type="NCBI Taxonomy" id="933073"/>
    <lineage>
        <taxon>Bacteria</taxon>
        <taxon>Pseudomonadati</taxon>
        <taxon>Pseudomonadota</taxon>
        <taxon>Alphaproteobacteria</taxon>
        <taxon>Hyphomicrobiales</taxon>
        <taxon>Xanthobacteraceae</taxon>
        <taxon>Aquabacter</taxon>
    </lineage>
</organism>
<feature type="transmembrane region" description="Helical" evidence="8">
    <location>
        <begin position="177"/>
        <end position="210"/>
    </location>
</feature>
<dbReference type="Proteomes" id="UP000294664">
    <property type="component" value="Unassembled WGS sequence"/>
</dbReference>
<reference evidence="10 11" key="1">
    <citation type="submission" date="2019-03" db="EMBL/GenBank/DDBJ databases">
        <title>Genomic Encyclopedia of Type Strains, Phase IV (KMG-IV): sequencing the most valuable type-strain genomes for metagenomic binning, comparative biology and taxonomic classification.</title>
        <authorList>
            <person name="Goeker M."/>
        </authorList>
    </citation>
    <scope>NUCLEOTIDE SEQUENCE [LARGE SCALE GENOMIC DNA]</scope>
    <source>
        <strain evidence="10 11">DSM 9035</strain>
    </source>
</reference>
<feature type="transmembrane region" description="Helical" evidence="8">
    <location>
        <begin position="12"/>
        <end position="32"/>
    </location>
</feature>
<keyword evidence="2" id="KW-1003">Cell membrane</keyword>
<evidence type="ECO:0000313" key="10">
    <source>
        <dbReference type="EMBL" id="TCT02986.1"/>
    </source>
</evidence>
<feature type="transmembrane region" description="Helical" evidence="8">
    <location>
        <begin position="385"/>
        <end position="404"/>
    </location>
</feature>
<feature type="transmembrane region" description="Helical" evidence="8">
    <location>
        <begin position="118"/>
        <end position="138"/>
    </location>
</feature>
<keyword evidence="4 10" id="KW-0808">Transferase</keyword>
<feature type="transmembrane region" description="Helical" evidence="8">
    <location>
        <begin position="222"/>
        <end position="246"/>
    </location>
</feature>
<name>A0A4R3LT10_9HYPH</name>
<protein>
    <submittedName>
        <fullName evidence="10">Dolichyl-phosphate-mannose-protein mannosyltransferase</fullName>
    </submittedName>
</protein>
<evidence type="ECO:0000256" key="6">
    <source>
        <dbReference type="ARBA" id="ARBA00022989"/>
    </source>
</evidence>
<dbReference type="GO" id="GO:0009103">
    <property type="term" value="P:lipopolysaccharide biosynthetic process"/>
    <property type="evidence" value="ECO:0007669"/>
    <property type="project" value="UniProtKB-ARBA"/>
</dbReference>
<evidence type="ECO:0000256" key="3">
    <source>
        <dbReference type="ARBA" id="ARBA00022676"/>
    </source>
</evidence>
<feature type="domain" description="Glycosyltransferase RgtA/B/C/D-like" evidence="9">
    <location>
        <begin position="95"/>
        <end position="229"/>
    </location>
</feature>
<dbReference type="GO" id="GO:0016763">
    <property type="term" value="F:pentosyltransferase activity"/>
    <property type="evidence" value="ECO:0007669"/>
    <property type="project" value="TreeGrafter"/>
</dbReference>
<comment type="caution">
    <text evidence="10">The sequence shown here is derived from an EMBL/GenBank/DDBJ whole genome shotgun (WGS) entry which is preliminary data.</text>
</comment>
<proteinExistence type="predicted"/>
<feature type="transmembrane region" description="Helical" evidence="8">
    <location>
        <begin position="331"/>
        <end position="351"/>
    </location>
</feature>
<dbReference type="RefSeq" id="WP_245504754.1">
    <property type="nucleotide sequence ID" value="NZ_SMAI01000011.1"/>
</dbReference>